<dbReference type="GO" id="GO:0016740">
    <property type="term" value="F:transferase activity"/>
    <property type="evidence" value="ECO:0007669"/>
    <property type="project" value="UniProtKB-KW"/>
</dbReference>
<reference evidence="1 3" key="1">
    <citation type="submission" date="2014-04" db="EMBL/GenBank/DDBJ databases">
        <authorList>
            <person name="Bishop-Lilly K.A."/>
            <person name="Broomall S.M."/>
            <person name="Chain P.S."/>
            <person name="Chertkov O."/>
            <person name="Coyne S.R."/>
            <person name="Daligault H.E."/>
            <person name="Davenport K.W."/>
            <person name="Erkkila T."/>
            <person name="Frey K.G."/>
            <person name="Gibbons H.S."/>
            <person name="Gu W."/>
            <person name="Jaissle J."/>
            <person name="Johnson S.L."/>
            <person name="Koroleva G.I."/>
            <person name="Ladner J.T."/>
            <person name="Lo C.-C."/>
            <person name="Minogue T.D."/>
            <person name="Munk C."/>
            <person name="Palacios G.F."/>
            <person name="Redden C.L."/>
            <person name="Rosenzweig C.N."/>
            <person name="Scholz M.B."/>
            <person name="Teshima H."/>
            <person name="Xu Y."/>
        </authorList>
    </citation>
    <scope>NUCLEOTIDE SEQUENCE [LARGE SCALE GENOMIC DNA]</scope>
    <source>
        <strain evidence="1 3">8244</strain>
    </source>
</reference>
<dbReference type="PATRIC" id="fig|44252.3.peg.622"/>
<name>A0A090ZLV6_PAEMA</name>
<proteinExistence type="predicted"/>
<gene>
    <name evidence="1" type="ORF">DJ90_6411</name>
    <name evidence="2" type="ORF">GNQ08_13115</name>
</gene>
<sequence>MRSSPAEAAQTFVSQHYPDCMLAVLGGSASINQHDAASDLDIVVFEKEDPGYFHRVSSFMDWIIECTVLTPENYREYYDLGVQTANPTLQRLVAGGVVLVSRESGLEFIEEAENDLQYGPMPWSQAELDFARYQISEKITDLQGQVPRCEKWFVASKLLILFSEFLLRANQQWLGEGKHLFRYLQKYAPETAGELEKGLETLYLRDDPCELVKVCGRALEPYGGTLLDGYEA</sequence>
<protein>
    <submittedName>
        <fullName evidence="2">Nucleotidyltransferase domain-containing protein</fullName>
    </submittedName>
    <submittedName>
        <fullName evidence="1">Putative dNA polymerase beta domain protein region</fullName>
    </submittedName>
</protein>
<dbReference type="OrthoDB" id="43980at2"/>
<dbReference type="RefSeq" id="WP_036622971.1">
    <property type="nucleotide sequence ID" value="NZ_BOSD01000012.1"/>
</dbReference>
<evidence type="ECO:0000313" key="2">
    <source>
        <dbReference type="EMBL" id="MUG23339.1"/>
    </source>
</evidence>
<reference evidence="2 4" key="2">
    <citation type="submission" date="2019-11" db="EMBL/GenBank/DDBJ databases">
        <title>Draft genome sequences of five Paenibacillus species of dairy origin.</title>
        <authorList>
            <person name="Olajide A.M."/>
            <person name="Chen S."/>
            <person name="Lapointe G."/>
        </authorList>
    </citation>
    <scope>NUCLEOTIDE SEQUENCE [LARGE SCALE GENOMIC DNA]</scope>
    <source>
        <strain evidence="2 4">3CT49</strain>
    </source>
</reference>
<organism evidence="1 3">
    <name type="scientific">Paenibacillus macerans</name>
    <name type="common">Bacillus macerans</name>
    <dbReference type="NCBI Taxonomy" id="44252"/>
    <lineage>
        <taxon>Bacteria</taxon>
        <taxon>Bacillati</taxon>
        <taxon>Bacillota</taxon>
        <taxon>Bacilli</taxon>
        <taxon>Bacillales</taxon>
        <taxon>Paenibacillaceae</taxon>
        <taxon>Paenibacillus</taxon>
    </lineage>
</organism>
<evidence type="ECO:0000313" key="3">
    <source>
        <dbReference type="Proteomes" id="UP000029278"/>
    </source>
</evidence>
<evidence type="ECO:0000313" key="4">
    <source>
        <dbReference type="Proteomes" id="UP000442469"/>
    </source>
</evidence>
<dbReference type="HOGENOM" id="CLU_077915_0_0_9"/>
<dbReference type="InterPro" id="IPR043519">
    <property type="entry name" value="NT_sf"/>
</dbReference>
<dbReference type="SUPFAM" id="SSF81301">
    <property type="entry name" value="Nucleotidyltransferase"/>
    <property type="match status" value="1"/>
</dbReference>
<keyword evidence="3" id="KW-1185">Reference proteome</keyword>
<dbReference type="EMBL" id="JMQA01000009">
    <property type="protein sequence ID" value="KFN11413.1"/>
    <property type="molecule type" value="Genomic_DNA"/>
</dbReference>
<dbReference type="AlphaFoldDB" id="A0A090ZLV6"/>
<dbReference type="Proteomes" id="UP000029278">
    <property type="component" value="Unassembled WGS sequence"/>
</dbReference>
<dbReference type="STRING" id="44252.DJ90_6411"/>
<dbReference type="EMBL" id="WNZZ01000008">
    <property type="protein sequence ID" value="MUG23339.1"/>
    <property type="molecule type" value="Genomic_DNA"/>
</dbReference>
<dbReference type="GeneID" id="77007232"/>
<comment type="caution">
    <text evidence="1">The sequence shown here is derived from an EMBL/GenBank/DDBJ whole genome shotgun (WGS) entry which is preliminary data.</text>
</comment>
<dbReference type="Proteomes" id="UP000442469">
    <property type="component" value="Unassembled WGS sequence"/>
</dbReference>
<accession>A0A090ZLV6</accession>
<evidence type="ECO:0000313" key="1">
    <source>
        <dbReference type="EMBL" id="KFN11413.1"/>
    </source>
</evidence>
<keyword evidence="2" id="KW-0808">Transferase</keyword>